<dbReference type="Proteomes" id="UP001059836">
    <property type="component" value="Chromosome"/>
</dbReference>
<feature type="transmembrane region" description="Helical" evidence="1">
    <location>
        <begin position="59"/>
        <end position="81"/>
    </location>
</feature>
<dbReference type="InterPro" id="IPR036013">
    <property type="entry name" value="Band_7/SPFH_dom_sf"/>
</dbReference>
<evidence type="ECO:0000256" key="1">
    <source>
        <dbReference type="SAM" id="Phobius"/>
    </source>
</evidence>
<gene>
    <name evidence="3" type="ORF">GII31_09300</name>
</gene>
<protein>
    <submittedName>
        <fullName evidence="3">SPFH domain-containing protein</fullName>
    </submittedName>
</protein>
<dbReference type="RefSeq" id="WP_213248932.1">
    <property type="nucleotide sequence ID" value="NZ_CP045806.1"/>
</dbReference>
<keyword evidence="1" id="KW-1133">Transmembrane helix</keyword>
<organism evidence="3 4">
    <name type="scientific">Gordonia pseudamarae</name>
    <dbReference type="NCBI Taxonomy" id="2831662"/>
    <lineage>
        <taxon>Bacteria</taxon>
        <taxon>Bacillati</taxon>
        <taxon>Actinomycetota</taxon>
        <taxon>Actinomycetes</taxon>
        <taxon>Mycobacteriales</taxon>
        <taxon>Gordoniaceae</taxon>
        <taxon>Gordonia</taxon>
    </lineage>
</organism>
<dbReference type="SMART" id="SM00244">
    <property type="entry name" value="PHB"/>
    <property type="match status" value="1"/>
</dbReference>
<evidence type="ECO:0000259" key="2">
    <source>
        <dbReference type="SMART" id="SM00244"/>
    </source>
</evidence>
<name>A0ABX6IIV2_9ACTN</name>
<accession>A0ABX6IIV2</accession>
<reference evidence="3" key="1">
    <citation type="journal article" date="2021" name="Nat. Microbiol.">
        <title>Cocultivation of an ultrasmall environmental parasitic bacterium with lytic ability against bacteria associated with wastewater foams.</title>
        <authorList>
            <person name="Batinovic S."/>
            <person name="Rose J.J.A."/>
            <person name="Ratcliffe J."/>
            <person name="Seviour R.J."/>
            <person name="Petrovski S."/>
        </authorList>
    </citation>
    <scope>NUCLEOTIDE SEQUENCE</scope>
    <source>
        <strain evidence="3">CON9</strain>
    </source>
</reference>
<dbReference type="InterPro" id="IPR001107">
    <property type="entry name" value="Band_7"/>
</dbReference>
<proteinExistence type="predicted"/>
<dbReference type="PANTHER" id="PTHR43446:SF1">
    <property type="entry name" value="BAND 7 DOMAIN-CONTAINING PROTEIN"/>
    <property type="match status" value="1"/>
</dbReference>
<sequence>MTTEFVPVGHEGAQVEVSERPSWYAGTGAALGVIAAAVIAIGLGAVCIVLAVTAALPVLVVPATILLVAALVGLSMIVVLAPGHTFVVQLFGRYVGTVRQSGLGLVPPLTTRRRVSARVRNFETAELKVNDAVGNPVHVAAIIVWQVADTAKATFGVEDYEEFIGTQAESALRQVTTAHPYDDDAGHGTTSLRGSTDEVAAELAEQVADRASPAGLEIIETRISSLAYAPEIAQAMLQRQQASALLAAREKIVDGAVGLVQSALARLESEDVVVLDDERRAAMVSNLLVVLCGDSRATPIVNTGSLYA</sequence>
<dbReference type="Pfam" id="PF01145">
    <property type="entry name" value="Band_7"/>
    <property type="match status" value="1"/>
</dbReference>
<dbReference type="EMBL" id="CP045809">
    <property type="protein sequence ID" value="QHN35066.1"/>
    <property type="molecule type" value="Genomic_DNA"/>
</dbReference>
<dbReference type="PANTHER" id="PTHR43446">
    <property type="entry name" value="MEMBRANE PROTEIN-RELATED"/>
    <property type="match status" value="1"/>
</dbReference>
<evidence type="ECO:0000313" key="3">
    <source>
        <dbReference type="EMBL" id="QHN35066.1"/>
    </source>
</evidence>
<feature type="domain" description="Band 7" evidence="2">
    <location>
        <begin position="75"/>
        <end position="240"/>
    </location>
</feature>
<keyword evidence="1" id="KW-0812">Transmembrane</keyword>
<feature type="transmembrane region" description="Helical" evidence="1">
    <location>
        <begin position="29"/>
        <end position="52"/>
    </location>
</feature>
<keyword evidence="1" id="KW-0472">Membrane</keyword>
<keyword evidence="4" id="KW-1185">Reference proteome</keyword>
<dbReference type="Gene3D" id="3.30.479.30">
    <property type="entry name" value="Band 7 domain"/>
    <property type="match status" value="1"/>
</dbReference>
<evidence type="ECO:0000313" key="4">
    <source>
        <dbReference type="Proteomes" id="UP001059836"/>
    </source>
</evidence>
<dbReference type="SUPFAM" id="SSF117892">
    <property type="entry name" value="Band 7/SPFH domain"/>
    <property type="match status" value="1"/>
</dbReference>
<dbReference type="CDD" id="cd03402">
    <property type="entry name" value="SPFH_like_u2"/>
    <property type="match status" value="1"/>
</dbReference>